<dbReference type="AlphaFoldDB" id="A0AAD7XAQ0"/>
<feature type="domain" description="Ribosomal eL28/Mak16" evidence="5">
    <location>
        <begin position="5"/>
        <end position="121"/>
    </location>
</feature>
<protein>
    <recommendedName>
        <fullName evidence="5">Ribosomal eL28/Mak16 domain-containing protein</fullName>
    </recommendedName>
</protein>
<name>A0AAD7XAQ0_9APHY</name>
<dbReference type="GO" id="GO:0003735">
    <property type="term" value="F:structural constituent of ribosome"/>
    <property type="evidence" value="ECO:0007669"/>
    <property type="project" value="InterPro"/>
</dbReference>
<evidence type="ECO:0000313" key="6">
    <source>
        <dbReference type="EMBL" id="KAJ8472329.1"/>
    </source>
</evidence>
<proteinExistence type="inferred from homology"/>
<feature type="compositionally biased region" description="Basic residues" evidence="4">
    <location>
        <begin position="171"/>
        <end position="189"/>
    </location>
</feature>
<dbReference type="PANTHER" id="PTHR10544">
    <property type="entry name" value="60S RIBOSOMAL PROTEIN L28"/>
    <property type="match status" value="1"/>
</dbReference>
<comment type="similarity">
    <text evidence="1">Belongs to the eukaryotic ribosomal protein eL28 family.</text>
</comment>
<sequence length="189" mass="20707">MSGDLQWLLLRKSNSFTVKRVPEGPVFSKEPGNLTNLHSWKYSGLANEKTIAVQDTESGIKIAYRKKGASPHAVRSSYSTLVVRPRSGGRRAAGVTAQLAKRGYRPDLRASPLDRRKALRKLGVDMLCKIAWLEWRPIKSPSGTRHVAIGSRSMLDAAALARVSALIAAKREKKAAPPKKVRGKKAKTA</sequence>
<evidence type="ECO:0000259" key="5">
    <source>
        <dbReference type="Pfam" id="PF01778"/>
    </source>
</evidence>
<keyword evidence="2" id="KW-0689">Ribosomal protein</keyword>
<evidence type="ECO:0000313" key="7">
    <source>
        <dbReference type="Proteomes" id="UP001215151"/>
    </source>
</evidence>
<accession>A0AAD7XAQ0</accession>
<reference evidence="6" key="1">
    <citation type="submission" date="2022-11" db="EMBL/GenBank/DDBJ databases">
        <title>Genome Sequence of Cubamyces cubensis.</title>
        <authorList>
            <person name="Buettner E."/>
        </authorList>
    </citation>
    <scope>NUCLEOTIDE SEQUENCE</scope>
    <source>
        <strain evidence="6">MPL-01</strain>
    </source>
</reference>
<feature type="region of interest" description="Disordered" evidence="4">
    <location>
        <begin position="170"/>
        <end position="189"/>
    </location>
</feature>
<keyword evidence="3" id="KW-0687">Ribonucleoprotein</keyword>
<dbReference type="Pfam" id="PF01778">
    <property type="entry name" value="Ribosomal_L28e"/>
    <property type="match status" value="1"/>
</dbReference>
<dbReference type="InterPro" id="IPR002672">
    <property type="entry name" value="Ribosomal_eL28"/>
</dbReference>
<dbReference type="EMBL" id="JAPEVG010000264">
    <property type="protein sequence ID" value="KAJ8472329.1"/>
    <property type="molecule type" value="Genomic_DNA"/>
</dbReference>
<dbReference type="GO" id="GO:0005840">
    <property type="term" value="C:ribosome"/>
    <property type="evidence" value="ECO:0007669"/>
    <property type="project" value="UniProtKB-KW"/>
</dbReference>
<dbReference type="Proteomes" id="UP001215151">
    <property type="component" value="Unassembled WGS sequence"/>
</dbReference>
<comment type="caution">
    <text evidence="6">The sequence shown here is derived from an EMBL/GenBank/DDBJ whole genome shotgun (WGS) entry which is preliminary data.</text>
</comment>
<evidence type="ECO:0000256" key="4">
    <source>
        <dbReference type="SAM" id="MobiDB-lite"/>
    </source>
</evidence>
<gene>
    <name evidence="6" type="ORF">ONZ51_g8587</name>
</gene>
<dbReference type="Gene3D" id="3.30.390.110">
    <property type="match status" value="1"/>
</dbReference>
<dbReference type="GO" id="GO:1990904">
    <property type="term" value="C:ribonucleoprotein complex"/>
    <property type="evidence" value="ECO:0007669"/>
    <property type="project" value="UniProtKB-KW"/>
</dbReference>
<evidence type="ECO:0000256" key="3">
    <source>
        <dbReference type="ARBA" id="ARBA00023274"/>
    </source>
</evidence>
<evidence type="ECO:0000256" key="2">
    <source>
        <dbReference type="ARBA" id="ARBA00022980"/>
    </source>
</evidence>
<dbReference type="InterPro" id="IPR029004">
    <property type="entry name" value="Ribosomal_eL28/Mak16"/>
</dbReference>
<organism evidence="6 7">
    <name type="scientific">Trametes cubensis</name>
    <dbReference type="NCBI Taxonomy" id="1111947"/>
    <lineage>
        <taxon>Eukaryota</taxon>
        <taxon>Fungi</taxon>
        <taxon>Dikarya</taxon>
        <taxon>Basidiomycota</taxon>
        <taxon>Agaricomycotina</taxon>
        <taxon>Agaricomycetes</taxon>
        <taxon>Polyporales</taxon>
        <taxon>Polyporaceae</taxon>
        <taxon>Trametes</taxon>
    </lineage>
</organism>
<evidence type="ECO:0000256" key="1">
    <source>
        <dbReference type="ARBA" id="ARBA00007926"/>
    </source>
</evidence>
<dbReference type="GO" id="GO:0006412">
    <property type="term" value="P:translation"/>
    <property type="evidence" value="ECO:0007669"/>
    <property type="project" value="InterPro"/>
</dbReference>
<keyword evidence="7" id="KW-1185">Reference proteome</keyword>